<feature type="compositionally biased region" description="Polar residues" evidence="1">
    <location>
        <begin position="111"/>
        <end position="134"/>
    </location>
</feature>
<gene>
    <name evidence="2" type="ORF">BpHYR1_029745</name>
</gene>
<proteinExistence type="predicted"/>
<keyword evidence="3" id="KW-1185">Reference proteome</keyword>
<feature type="compositionally biased region" description="Low complexity" evidence="1">
    <location>
        <begin position="98"/>
        <end position="109"/>
    </location>
</feature>
<sequence length="134" mass="15508">MSSKQKRSIVWKPIIKNSNCSEYLPELLTMSKISQGQNLFNKKFINSCLMHIDFPFMRIFLPLISMRISESDPNEEFTEKESKKPLVVLENENDNTFEFESNSSTTEFSIQVDQSSNEDVQQTASQNSIDENLE</sequence>
<protein>
    <submittedName>
        <fullName evidence="2">Uncharacterized protein</fullName>
    </submittedName>
</protein>
<dbReference type="Proteomes" id="UP000276133">
    <property type="component" value="Unassembled WGS sequence"/>
</dbReference>
<reference evidence="2 3" key="1">
    <citation type="journal article" date="2018" name="Sci. Rep.">
        <title>Genomic signatures of local adaptation to the degree of environmental predictability in rotifers.</title>
        <authorList>
            <person name="Franch-Gras L."/>
            <person name="Hahn C."/>
            <person name="Garcia-Roger E.M."/>
            <person name="Carmona M.J."/>
            <person name="Serra M."/>
            <person name="Gomez A."/>
        </authorList>
    </citation>
    <scope>NUCLEOTIDE SEQUENCE [LARGE SCALE GENOMIC DNA]</scope>
    <source>
        <strain evidence="2">HYR1</strain>
    </source>
</reference>
<dbReference type="EMBL" id="REGN01004855">
    <property type="protein sequence ID" value="RNA15888.1"/>
    <property type="molecule type" value="Genomic_DNA"/>
</dbReference>
<evidence type="ECO:0000256" key="1">
    <source>
        <dbReference type="SAM" id="MobiDB-lite"/>
    </source>
</evidence>
<comment type="caution">
    <text evidence="2">The sequence shown here is derived from an EMBL/GenBank/DDBJ whole genome shotgun (WGS) entry which is preliminary data.</text>
</comment>
<accession>A0A3M7QY08</accession>
<name>A0A3M7QY08_BRAPC</name>
<evidence type="ECO:0000313" key="3">
    <source>
        <dbReference type="Proteomes" id="UP000276133"/>
    </source>
</evidence>
<dbReference type="AlphaFoldDB" id="A0A3M7QY08"/>
<feature type="region of interest" description="Disordered" evidence="1">
    <location>
        <begin position="98"/>
        <end position="134"/>
    </location>
</feature>
<evidence type="ECO:0000313" key="2">
    <source>
        <dbReference type="EMBL" id="RNA15888.1"/>
    </source>
</evidence>
<organism evidence="2 3">
    <name type="scientific">Brachionus plicatilis</name>
    <name type="common">Marine rotifer</name>
    <name type="synonym">Brachionus muelleri</name>
    <dbReference type="NCBI Taxonomy" id="10195"/>
    <lineage>
        <taxon>Eukaryota</taxon>
        <taxon>Metazoa</taxon>
        <taxon>Spiralia</taxon>
        <taxon>Gnathifera</taxon>
        <taxon>Rotifera</taxon>
        <taxon>Eurotatoria</taxon>
        <taxon>Monogononta</taxon>
        <taxon>Pseudotrocha</taxon>
        <taxon>Ploima</taxon>
        <taxon>Brachionidae</taxon>
        <taxon>Brachionus</taxon>
    </lineage>
</organism>